<proteinExistence type="predicted"/>
<evidence type="ECO:0000313" key="3">
    <source>
        <dbReference type="Proteomes" id="UP000617145"/>
    </source>
</evidence>
<sequence length="164" mass="17899">MTTKVTISLHRDVDTNEWFVDKLEAVRGNMRSLNSFFVPVPLRNAFVADFASFLLMRLPKDIGLSVTGFERHALADSALVLMRIRIIAQRAFAGIQSVVIRIAEARGDLLDLFLVTQRMDMLALASGAPAELQDRSTDPDSARPDTSGTDSLPPNATDGEAGDP</sequence>
<gene>
    <name evidence="2" type="ORF">GCM10011415_38650</name>
</gene>
<evidence type="ECO:0000313" key="2">
    <source>
        <dbReference type="EMBL" id="GGG84794.1"/>
    </source>
</evidence>
<feature type="compositionally biased region" description="Basic and acidic residues" evidence="1">
    <location>
        <begin position="132"/>
        <end position="143"/>
    </location>
</feature>
<dbReference type="EMBL" id="BMJV01000010">
    <property type="protein sequence ID" value="GGG84794.1"/>
    <property type="molecule type" value="Genomic_DNA"/>
</dbReference>
<name>A0A8J2ZMT1_9RHOB</name>
<accession>A0A8J2ZMT1</accession>
<protein>
    <submittedName>
        <fullName evidence="2">Uncharacterized protein</fullName>
    </submittedName>
</protein>
<organism evidence="2 3">
    <name type="scientific">Salipiger pallidus</name>
    <dbReference type="NCBI Taxonomy" id="1775170"/>
    <lineage>
        <taxon>Bacteria</taxon>
        <taxon>Pseudomonadati</taxon>
        <taxon>Pseudomonadota</taxon>
        <taxon>Alphaproteobacteria</taxon>
        <taxon>Rhodobacterales</taxon>
        <taxon>Roseobacteraceae</taxon>
        <taxon>Salipiger</taxon>
    </lineage>
</organism>
<dbReference type="Proteomes" id="UP000617145">
    <property type="component" value="Unassembled WGS sequence"/>
</dbReference>
<feature type="region of interest" description="Disordered" evidence="1">
    <location>
        <begin position="128"/>
        <end position="164"/>
    </location>
</feature>
<reference evidence="2" key="1">
    <citation type="journal article" date="2014" name="Int. J. Syst. Evol. Microbiol.">
        <title>Complete genome sequence of Corynebacterium casei LMG S-19264T (=DSM 44701T), isolated from a smear-ripened cheese.</title>
        <authorList>
            <consortium name="US DOE Joint Genome Institute (JGI-PGF)"/>
            <person name="Walter F."/>
            <person name="Albersmeier A."/>
            <person name="Kalinowski J."/>
            <person name="Ruckert C."/>
        </authorList>
    </citation>
    <scope>NUCLEOTIDE SEQUENCE</scope>
    <source>
        <strain evidence="2">CGMCC 1.15762</strain>
    </source>
</reference>
<reference evidence="2" key="2">
    <citation type="submission" date="2020-09" db="EMBL/GenBank/DDBJ databases">
        <authorList>
            <person name="Sun Q."/>
            <person name="Zhou Y."/>
        </authorList>
    </citation>
    <scope>NUCLEOTIDE SEQUENCE</scope>
    <source>
        <strain evidence="2">CGMCC 1.15762</strain>
    </source>
</reference>
<keyword evidence="3" id="KW-1185">Reference proteome</keyword>
<feature type="compositionally biased region" description="Polar residues" evidence="1">
    <location>
        <begin position="144"/>
        <end position="154"/>
    </location>
</feature>
<dbReference type="AlphaFoldDB" id="A0A8J2ZMT1"/>
<evidence type="ECO:0000256" key="1">
    <source>
        <dbReference type="SAM" id="MobiDB-lite"/>
    </source>
</evidence>
<comment type="caution">
    <text evidence="2">The sequence shown here is derived from an EMBL/GenBank/DDBJ whole genome shotgun (WGS) entry which is preliminary data.</text>
</comment>